<protein>
    <submittedName>
        <fullName evidence="1">Uncharacterized protein</fullName>
    </submittedName>
</protein>
<keyword evidence="2" id="KW-1185">Reference proteome</keyword>
<dbReference type="HOGENOM" id="CLU_3158339_0_0_14"/>
<evidence type="ECO:0000313" key="2">
    <source>
        <dbReference type="Proteomes" id="UP000013941"/>
    </source>
</evidence>
<organism evidence="1 2">
    <name type="scientific">Strawberry lethal yellows phytoplasma (CPA) str. NZSb11</name>
    <dbReference type="NCBI Taxonomy" id="980422"/>
    <lineage>
        <taxon>Bacteria</taxon>
        <taxon>Bacillati</taxon>
        <taxon>Mycoplasmatota</taxon>
        <taxon>Mollicutes</taxon>
        <taxon>Acholeplasmatales</taxon>
        <taxon>Acholeplasmataceae</taxon>
        <taxon>Candidatus Phytoplasma</taxon>
        <taxon>16SrXII (Stolbur group)</taxon>
    </lineage>
</organism>
<reference evidence="1 2" key="1">
    <citation type="journal article" date="2013" name="BMC Genomics">
        <title>Comparison of the complete genome sequence of two closely related isolates of 'Candidatus Phytoplasma australiense' reveals genome plasticity.</title>
        <authorList>
            <person name="Andersen M.T."/>
            <person name="Liefting L.W."/>
            <person name="Havukkala I."/>
            <person name="Beever R.E."/>
        </authorList>
    </citation>
    <scope>NUCLEOTIDE SEQUENCE [LARGE SCALE GENOMIC DNA]</scope>
    <source>
        <strain evidence="1 2">NZSb11</strain>
    </source>
</reference>
<proteinExistence type="predicted"/>
<name>R4RX11_PHYAS</name>
<dbReference type="EMBL" id="CP002548">
    <property type="protein sequence ID" value="AGL90417.1"/>
    <property type="molecule type" value="Genomic_DNA"/>
</dbReference>
<dbReference type="AlphaFoldDB" id="R4RX11"/>
<evidence type="ECO:0000313" key="1">
    <source>
        <dbReference type="EMBL" id="AGL90417.1"/>
    </source>
</evidence>
<dbReference type="KEGG" id="nzs:SLY_0497"/>
<accession>R4RX11</accession>
<dbReference type="Proteomes" id="UP000013941">
    <property type="component" value="Chromosome"/>
</dbReference>
<sequence length="48" mass="6180">MNIFFVKKNKLKKVCFFYYFIFFERFISKFSFFKKVGYLWQKLFQKLI</sequence>
<gene>
    <name evidence="1" type="ORF">SLY_0497</name>
</gene>